<dbReference type="EMBL" id="ML732856">
    <property type="protein sequence ID" value="KAB8268971.1"/>
    <property type="molecule type" value="Genomic_DNA"/>
</dbReference>
<evidence type="ECO:0000256" key="1">
    <source>
        <dbReference type="SAM" id="Phobius"/>
    </source>
</evidence>
<evidence type="ECO:0000313" key="3">
    <source>
        <dbReference type="Proteomes" id="UP000326289"/>
    </source>
</evidence>
<keyword evidence="1" id="KW-0472">Membrane</keyword>
<dbReference type="Proteomes" id="UP000326289">
    <property type="component" value="Unassembled WGS sequence"/>
</dbReference>
<sequence>MNSSFFCGDIILFLSPLADHPFRSSLPFVMISFLSCSFFYMYTVQRYLHFLIPTDGCQRETSALIVKSSQMGPG</sequence>
<proteinExistence type="predicted"/>
<keyword evidence="1" id="KW-0812">Transmembrane</keyword>
<name>A0A5N6IQM4_9EURO</name>
<accession>A0A5N6IQM4</accession>
<keyword evidence="1" id="KW-1133">Transmembrane helix</keyword>
<protein>
    <submittedName>
        <fullName evidence="2">Uncharacterized protein</fullName>
    </submittedName>
</protein>
<dbReference type="AlphaFoldDB" id="A0A5N6IQM4"/>
<gene>
    <name evidence="2" type="ORF">BDV30DRAFT_217520</name>
</gene>
<reference evidence="2 3" key="1">
    <citation type="submission" date="2019-04" db="EMBL/GenBank/DDBJ databases">
        <title>Fungal friends and foes A comparative genomics study of 23 Aspergillus species from section Flavi.</title>
        <authorList>
            <consortium name="DOE Joint Genome Institute"/>
            <person name="Kjaerbolling I."/>
            <person name="Vesth T.C."/>
            <person name="Frisvad J.C."/>
            <person name="Nybo J.L."/>
            <person name="Theobald S."/>
            <person name="Kildgaard S."/>
            <person name="Petersen T.I."/>
            <person name="Kuo A."/>
            <person name="Sato A."/>
            <person name="Lyhne E.K."/>
            <person name="Kogle M.E."/>
            <person name="Wiebenga A."/>
            <person name="Kun R.S."/>
            <person name="Lubbers R.J."/>
            <person name="Makela M.R."/>
            <person name="Barry K."/>
            <person name="Chovatia M."/>
            <person name="Clum A."/>
            <person name="Daum C."/>
            <person name="Haridas S."/>
            <person name="He G."/>
            <person name="LaButti K."/>
            <person name="Lipzen A."/>
            <person name="Mondo S."/>
            <person name="Pangilinan J."/>
            <person name="Riley R."/>
            <person name="Salamov A."/>
            <person name="Simmons B.A."/>
            <person name="Magnuson J.K."/>
            <person name="Henrissat B."/>
            <person name="Mortensen U.H."/>
            <person name="Larsen T.O."/>
            <person name="De vries R.P."/>
            <person name="Grigoriev I.V."/>
            <person name="Machida M."/>
            <person name="Baker S.E."/>
            <person name="Andersen M.R."/>
        </authorList>
    </citation>
    <scope>NUCLEOTIDE SEQUENCE [LARGE SCALE GENOMIC DNA]</scope>
    <source>
        <strain evidence="2 3">CBS 117635</strain>
    </source>
</reference>
<feature type="transmembrane region" description="Helical" evidence="1">
    <location>
        <begin position="24"/>
        <end position="42"/>
    </location>
</feature>
<keyword evidence="3" id="KW-1185">Reference proteome</keyword>
<evidence type="ECO:0000313" key="2">
    <source>
        <dbReference type="EMBL" id="KAB8268971.1"/>
    </source>
</evidence>
<organism evidence="2 3">
    <name type="scientific">Aspergillus minisclerotigenes</name>
    <dbReference type="NCBI Taxonomy" id="656917"/>
    <lineage>
        <taxon>Eukaryota</taxon>
        <taxon>Fungi</taxon>
        <taxon>Dikarya</taxon>
        <taxon>Ascomycota</taxon>
        <taxon>Pezizomycotina</taxon>
        <taxon>Eurotiomycetes</taxon>
        <taxon>Eurotiomycetidae</taxon>
        <taxon>Eurotiales</taxon>
        <taxon>Aspergillaceae</taxon>
        <taxon>Aspergillus</taxon>
        <taxon>Aspergillus subgen. Circumdati</taxon>
    </lineage>
</organism>